<dbReference type="PANTHER" id="PTHR42085:SF1">
    <property type="entry name" value="F-BOX DOMAIN-CONTAINING PROTEIN"/>
    <property type="match status" value="1"/>
</dbReference>
<evidence type="ECO:0000313" key="2">
    <source>
        <dbReference type="Proteomes" id="UP000235786"/>
    </source>
</evidence>
<organism evidence="1 2">
    <name type="scientific">Hyaloscypha variabilis (strain UAMH 11265 / GT02V1 / F)</name>
    <name type="common">Meliniomyces variabilis</name>
    <dbReference type="NCBI Taxonomy" id="1149755"/>
    <lineage>
        <taxon>Eukaryota</taxon>
        <taxon>Fungi</taxon>
        <taxon>Dikarya</taxon>
        <taxon>Ascomycota</taxon>
        <taxon>Pezizomycotina</taxon>
        <taxon>Leotiomycetes</taxon>
        <taxon>Helotiales</taxon>
        <taxon>Hyaloscyphaceae</taxon>
        <taxon>Hyaloscypha</taxon>
        <taxon>Hyaloscypha variabilis</taxon>
    </lineage>
</organism>
<reference evidence="1 2" key="1">
    <citation type="submission" date="2016-04" db="EMBL/GenBank/DDBJ databases">
        <title>A degradative enzymes factory behind the ericoid mycorrhizal symbiosis.</title>
        <authorList>
            <consortium name="DOE Joint Genome Institute"/>
            <person name="Martino E."/>
            <person name="Morin E."/>
            <person name="Grelet G."/>
            <person name="Kuo A."/>
            <person name="Kohler A."/>
            <person name="Daghino S."/>
            <person name="Barry K."/>
            <person name="Choi C."/>
            <person name="Cichocki N."/>
            <person name="Clum A."/>
            <person name="Copeland A."/>
            <person name="Hainaut M."/>
            <person name="Haridas S."/>
            <person name="Labutti K."/>
            <person name="Lindquist E."/>
            <person name="Lipzen A."/>
            <person name="Khouja H.-R."/>
            <person name="Murat C."/>
            <person name="Ohm R."/>
            <person name="Olson A."/>
            <person name="Spatafora J."/>
            <person name="Veneault-Fourrey C."/>
            <person name="Henrissat B."/>
            <person name="Grigoriev I."/>
            <person name="Martin F."/>
            <person name="Perotto S."/>
        </authorList>
    </citation>
    <scope>NUCLEOTIDE SEQUENCE [LARGE SCALE GENOMIC DNA]</scope>
    <source>
        <strain evidence="1 2">F</strain>
    </source>
</reference>
<dbReference type="Proteomes" id="UP000235786">
    <property type="component" value="Unassembled WGS sequence"/>
</dbReference>
<keyword evidence="2" id="KW-1185">Reference proteome</keyword>
<evidence type="ECO:0000313" key="1">
    <source>
        <dbReference type="EMBL" id="PMD48902.1"/>
    </source>
</evidence>
<proteinExistence type="predicted"/>
<name>A0A2J6SDS7_HYAVF</name>
<dbReference type="PANTHER" id="PTHR42085">
    <property type="entry name" value="F-BOX DOMAIN-CONTAINING PROTEIN"/>
    <property type="match status" value="1"/>
</dbReference>
<dbReference type="InterPro" id="IPR038883">
    <property type="entry name" value="AN11006-like"/>
</dbReference>
<protein>
    <submittedName>
        <fullName evidence="1">Uncharacterized protein</fullName>
    </submittedName>
</protein>
<sequence length="291" mass="33573">MSTSCHKEKSLLLGLPAEIQTIIYSYACQHTSPLHIATPKSQPYSMWDFGPKAIRLDFIREEIFMTRFPRSVARRNRQRLDASTGVELALTCKAIRKIVKGDLLFYKANTFSFPTGGNAMSVFIRDLDPRKTAAIRSIRCLMSSVYLAWGLRRLNQCTGLQHLVLDVIDLPGISRTWTHDFNFERDFLTECPQAYEELTPLRGLQTFKILFSPHLASPYLSIIKLRETFPQDREELDQRVISEIIKFQDKISALVTQPRRTATGREFTESLYSPLWTIPFVECLVFRMKRG</sequence>
<gene>
    <name evidence="1" type="ORF">L207DRAFT_575548</name>
</gene>
<dbReference type="EMBL" id="KZ613937">
    <property type="protein sequence ID" value="PMD48902.1"/>
    <property type="molecule type" value="Genomic_DNA"/>
</dbReference>
<dbReference type="AlphaFoldDB" id="A0A2J6SDS7"/>
<accession>A0A2J6SDS7</accession>